<feature type="region of interest" description="Disordered" evidence="1">
    <location>
        <begin position="1"/>
        <end position="29"/>
    </location>
</feature>
<accession>A0AA39Q0Y8</accession>
<dbReference type="Proteomes" id="UP001175228">
    <property type="component" value="Unassembled WGS sequence"/>
</dbReference>
<evidence type="ECO:0000313" key="2">
    <source>
        <dbReference type="EMBL" id="KAK0493764.1"/>
    </source>
</evidence>
<organism evidence="2 3">
    <name type="scientific">Armillaria luteobubalina</name>
    <dbReference type="NCBI Taxonomy" id="153913"/>
    <lineage>
        <taxon>Eukaryota</taxon>
        <taxon>Fungi</taxon>
        <taxon>Dikarya</taxon>
        <taxon>Basidiomycota</taxon>
        <taxon>Agaricomycotina</taxon>
        <taxon>Agaricomycetes</taxon>
        <taxon>Agaricomycetidae</taxon>
        <taxon>Agaricales</taxon>
        <taxon>Marasmiineae</taxon>
        <taxon>Physalacriaceae</taxon>
        <taxon>Armillaria</taxon>
    </lineage>
</organism>
<evidence type="ECO:0000313" key="3">
    <source>
        <dbReference type="Proteomes" id="UP001175228"/>
    </source>
</evidence>
<dbReference type="AlphaFoldDB" id="A0AA39Q0Y8"/>
<evidence type="ECO:0000256" key="1">
    <source>
        <dbReference type="SAM" id="MobiDB-lite"/>
    </source>
</evidence>
<reference evidence="2" key="1">
    <citation type="submission" date="2023-06" db="EMBL/GenBank/DDBJ databases">
        <authorList>
            <consortium name="Lawrence Berkeley National Laboratory"/>
            <person name="Ahrendt S."/>
            <person name="Sahu N."/>
            <person name="Indic B."/>
            <person name="Wong-Bajracharya J."/>
            <person name="Merenyi Z."/>
            <person name="Ke H.-M."/>
            <person name="Monk M."/>
            <person name="Kocsube S."/>
            <person name="Drula E."/>
            <person name="Lipzen A."/>
            <person name="Balint B."/>
            <person name="Henrissat B."/>
            <person name="Andreopoulos B."/>
            <person name="Martin F.M."/>
            <person name="Harder C.B."/>
            <person name="Rigling D."/>
            <person name="Ford K.L."/>
            <person name="Foster G.D."/>
            <person name="Pangilinan J."/>
            <person name="Papanicolaou A."/>
            <person name="Barry K."/>
            <person name="LaButti K."/>
            <person name="Viragh M."/>
            <person name="Koriabine M."/>
            <person name="Yan M."/>
            <person name="Riley R."/>
            <person name="Champramary S."/>
            <person name="Plett K.L."/>
            <person name="Tsai I.J."/>
            <person name="Slot J."/>
            <person name="Sipos G."/>
            <person name="Plett J."/>
            <person name="Nagy L.G."/>
            <person name="Grigoriev I.V."/>
        </authorList>
    </citation>
    <scope>NUCLEOTIDE SEQUENCE</scope>
    <source>
        <strain evidence="2">HWK02</strain>
    </source>
</reference>
<protein>
    <submittedName>
        <fullName evidence="2">Uncharacterized protein</fullName>
    </submittedName>
</protein>
<feature type="compositionally biased region" description="Polar residues" evidence="1">
    <location>
        <begin position="1"/>
        <end position="23"/>
    </location>
</feature>
<comment type="caution">
    <text evidence="2">The sequence shown here is derived from an EMBL/GenBank/DDBJ whole genome shotgun (WGS) entry which is preliminary data.</text>
</comment>
<dbReference type="EMBL" id="JAUEPU010000023">
    <property type="protein sequence ID" value="KAK0493764.1"/>
    <property type="molecule type" value="Genomic_DNA"/>
</dbReference>
<name>A0AA39Q0Y8_9AGAR</name>
<gene>
    <name evidence="2" type="ORF">EDD18DRAFT_1107752</name>
</gene>
<keyword evidence="3" id="KW-1185">Reference proteome</keyword>
<proteinExistence type="predicted"/>
<sequence>MATDSSQLGSRQLPNDLVTSTNKSVEDEKVDSGSLRMPIFSVGRSCTVVCVLPRVPEMCISFGEDSPSNVIPFTLVRLNDILKGNLEKAQRIYNIALHTEGHNMHNLFSVNPRKYDISSETHRVVNGNSKEEATFFTVGIVTSSSLTDGLWNREINVQPMGRLWPRQHAVLMQLLHMNDLVMPTYKKGIQYSTSRKPKSAVRPWNVDDDNTLMDIPDESDAYMVQPNPEVAVPDGPSY</sequence>